<protein>
    <submittedName>
        <fullName evidence="7">Tubulin tyrosine ligase-like 6A</fullName>
        <ecNumber evidence="7">6.3.2.61</ecNumber>
    </submittedName>
</protein>
<dbReference type="SMR" id="A1ZBN5"/>
<dbReference type="KEGG" id="dme:Dmel_CG16716"/>
<dbReference type="FunCoup" id="A1ZBN5">
    <property type="interactions" value="10"/>
</dbReference>
<dbReference type="OMA" id="RIMPPRD"/>
<feature type="compositionally biased region" description="Polar residues" evidence="6">
    <location>
        <begin position="677"/>
        <end position="687"/>
    </location>
</feature>
<dbReference type="InterPro" id="IPR004344">
    <property type="entry name" value="TTL/TTLL_fam"/>
</dbReference>
<sequence length="867" mass="101230">MPSKKSPRPTYCEPNPYTRFFNAHKSLPPDKNGQKQEIYNRESVYVLSNKSRGKRRSGRENNQPTWRRRGGGVNEDHIMVVTQDNTQQQRDKPLLTASQLDSICYDVIKEPPMQFHVNGTDIVPSIRGLRLSVCVEHTRFQLVAKVTRNMGFQHVPEHRLWNIQWSDSTPHHDLLRNMKRFQQINHFPGMVEICRKDLLSRNLNRMLKMFPGDYRIFPKTWLMPTDAYDVAIYANKHKRTFILKPYSAGQGRGIWITTDLRTVGKREKLICQTYIERPLLIDGYKFDLRVYTLVTSVDPLRIFVYNEGLARFATQKYVPPTTGNSHNVFMHLTNYCLNRRNSQYMVGNGPEAGSKRKLSAFNKWLVDHNYDVGEFWASVDDAIIKTLISAWPTLKHNYNVCFPKHDKIQASFQLLGFDILVDWKLKPYILEVNHTPSLSADESVDMEVKRPLIRDTLNMLSTALVDKEQIIRDDRTEHRARLLRNIYNKKAAAQMPGYSSPIREVGGHDVRQACSIGALTQQIAWEESHLGNYRRIMPPRDSSKVNYYCKFYEQNKQPMFADTVASRRREQLNLQAIQKHQRERQQDLIQQQQIHTQAQNRMGKHVRWPGDLVQGEQVNPVILQSRRRREEAEAYAKKHRALIAREIQRQKEQLLAPTCAKERLGIWQSVRREKRSQFSPKRGSSITKAYRRKQQRNLSLRARQQRMIEMEAQRDAKFLEQHAQKQRLEGGRKTGQSESPNLLSKITAKSKTSLKKKMKPKGKPELKKETLQEGNHCQMTKSKVELTPGSKARAFANWTARTINEAETDQLLSWRKERANQLNETRLRELIFSKMYENGHLTKNDIKCFPDLLYQILNNDCKEASSR</sequence>
<dbReference type="PhylomeDB" id="A1ZBN5"/>
<dbReference type="Pfam" id="PF03133">
    <property type="entry name" value="TTL"/>
    <property type="match status" value="1"/>
</dbReference>
<dbReference type="GO" id="GO:0015631">
    <property type="term" value="F:tubulin binding"/>
    <property type="evidence" value="ECO:0000318"/>
    <property type="project" value="GO_Central"/>
</dbReference>
<reference evidence="7 9" key="5">
    <citation type="journal article" date="2002" name="Genome Biol.">
        <title>Heterochromatic sequences in a Drosophila whole-genome shotgun assembly.</title>
        <authorList>
            <person name="Hoskins R.A."/>
            <person name="Smith C.D."/>
            <person name="Carlson J.W."/>
            <person name="Carvalho A.B."/>
            <person name="Halpern A."/>
            <person name="Kaminker J.S."/>
            <person name="Kennedy C."/>
            <person name="Mungall C.J."/>
            <person name="Sullivan B.A."/>
            <person name="Sutton G.G."/>
            <person name="Yasuhara J.C."/>
            <person name="Wakimoto B.T."/>
            <person name="Myers E.W."/>
            <person name="Celniker S.E."/>
            <person name="Rubin G.M."/>
            <person name="Karpen G.H."/>
        </authorList>
    </citation>
    <scope>NUCLEOTIDE SEQUENCE [LARGE SCALE GENOMIC DNA]</scope>
    <source>
        <strain evidence="9">Berkeley</strain>
    </source>
</reference>
<dbReference type="BioGRID-ORCS" id="37253">
    <property type="hits" value="0 hits in 3 CRISPR screens"/>
</dbReference>
<evidence type="ECO:0000256" key="5">
    <source>
        <dbReference type="ARBA" id="ARBA00022840"/>
    </source>
</evidence>
<dbReference type="GO" id="GO:0001578">
    <property type="term" value="P:microtubule bundle formation"/>
    <property type="evidence" value="ECO:0000318"/>
    <property type="project" value="GO_Central"/>
</dbReference>
<dbReference type="IntAct" id="A1ZBN5">
    <property type="interactions" value="3"/>
</dbReference>
<evidence type="ECO:0000256" key="4">
    <source>
        <dbReference type="ARBA" id="ARBA00022741"/>
    </source>
</evidence>
<reference evidence="7 9" key="10">
    <citation type="journal article" date="2015" name="G3 (Bethesda)">
        <title>Gene Model Annotations for Drosophila melanogaster: The Rule-Benders.</title>
        <authorList>
            <consortium name="FlyBase Consortium"/>
            <person name="Crosby M.A."/>
            <person name="Gramates L.S."/>
            <person name="Dos Santos G."/>
            <person name="Matthews B.B."/>
            <person name="St Pierre S.E."/>
            <person name="Zhou P."/>
            <person name="Schroeder A.J."/>
            <person name="Falls K."/>
            <person name="Emmert D.B."/>
            <person name="Russo S.M."/>
            <person name="Gelbart W.M."/>
            <person name="null"/>
        </authorList>
    </citation>
    <scope>NUCLEOTIDE SEQUENCE [LARGE SCALE GENOMIC DNA]</scope>
    <source>
        <strain evidence="9">Berkeley</strain>
    </source>
</reference>
<dbReference type="RefSeq" id="NP_611433.3">
    <property type="nucleotide sequence ID" value="NM_137589.4"/>
</dbReference>
<reference evidence="7 9" key="2">
    <citation type="journal article" date="2002" name="Genome Biol.">
        <title>Finishing a whole-genome shotgun: release 3 of the Drosophila melanogaster euchromatic genome sequence.</title>
        <authorList>
            <person name="Celniker S.E."/>
            <person name="Wheeler D.A."/>
            <person name="Kronmiller B."/>
            <person name="Carlson J.W."/>
            <person name="Halpern A."/>
            <person name="Patel S."/>
            <person name="Adams M."/>
            <person name="Champe M."/>
            <person name="Dugan S.P."/>
            <person name="Frise E."/>
            <person name="Hodgson A."/>
            <person name="George R.A."/>
            <person name="Hoskins R.A."/>
            <person name="Laverty T."/>
            <person name="Muzny D.M."/>
            <person name="Nelson C.R."/>
            <person name="Pacleb J.M."/>
            <person name="Park S."/>
            <person name="Pfeiffer B.D."/>
            <person name="Richards S."/>
            <person name="Sodergren E.J."/>
            <person name="Svirskas R."/>
            <person name="Tabor P.E."/>
            <person name="Wan K."/>
            <person name="Stapleton M."/>
            <person name="Sutton G.G."/>
            <person name="Venter C."/>
            <person name="Weinstock G."/>
            <person name="Scherer S.E."/>
            <person name="Myers E.W."/>
            <person name="Gibbs R.A."/>
            <person name="Rubin G.M."/>
        </authorList>
    </citation>
    <scope>NUCLEOTIDE SEQUENCE [LARGE SCALE GENOMIC DNA]</scope>
    <source>
        <strain evidence="9">Berkeley</strain>
    </source>
</reference>
<dbReference type="ExpressionAtlas" id="A1ZBN5">
    <property type="expression patterns" value="baseline and differential"/>
</dbReference>
<accession>A1ZBN5</accession>
<dbReference type="PANTHER" id="PTHR12241">
    <property type="entry name" value="TUBULIN POLYGLUTAMYLASE"/>
    <property type="match status" value="1"/>
</dbReference>
<evidence type="ECO:0000256" key="3">
    <source>
        <dbReference type="ARBA" id="ARBA00022701"/>
    </source>
</evidence>
<proteinExistence type="inferred from homology"/>
<dbReference type="Gene3D" id="3.30.470.20">
    <property type="entry name" value="ATP-grasp fold, B domain"/>
    <property type="match status" value="1"/>
</dbReference>
<dbReference type="GO" id="GO:0036064">
    <property type="term" value="C:ciliary basal body"/>
    <property type="evidence" value="ECO:0000318"/>
    <property type="project" value="GO_Central"/>
</dbReference>
<dbReference type="VEuPathDB" id="VectorBase:FBgn0034459"/>
<reference evidence="7 9" key="3">
    <citation type="journal article" date="2002" name="Genome Biol.">
        <title>Annotation of the Drosophila melanogaster euchromatic genome: a systematic review.</title>
        <authorList>
            <person name="Misra S."/>
            <person name="Crosby M.A."/>
            <person name="Mungall C.J."/>
            <person name="Matthews B.B."/>
            <person name="Campbell K.S."/>
            <person name="Hradecky P."/>
            <person name="Huang Y."/>
            <person name="Kaminker J.S."/>
            <person name="Millburn G.H."/>
            <person name="Prochnik S.E."/>
            <person name="Smith C.D."/>
            <person name="Tupy J.L."/>
            <person name="Whitfied E.J."/>
            <person name="Bayraktaroglu L."/>
            <person name="Berman B.P."/>
            <person name="Bettencourt B.R."/>
            <person name="Celniker S.E."/>
            <person name="de Grey A.D."/>
            <person name="Drysdale R.A."/>
            <person name="Harris N.L."/>
            <person name="Richter J."/>
            <person name="Russo S."/>
            <person name="Schroeder A.J."/>
            <person name="Shu S.Q."/>
            <person name="Stapleton M."/>
            <person name="Yamada C."/>
            <person name="Ashburner M."/>
            <person name="Gelbart W.M."/>
            <person name="Rubin G.M."/>
            <person name="Lewis S.E."/>
        </authorList>
    </citation>
    <scope>GENOME REANNOTATION</scope>
    <source>
        <strain evidence="9">Berkeley</strain>
    </source>
</reference>
<evidence type="ECO:0000256" key="1">
    <source>
        <dbReference type="ARBA" id="ARBA00006820"/>
    </source>
</evidence>
<reference evidence="7 9" key="1">
    <citation type="journal article" date="2000" name="Science">
        <title>The genome sequence of Drosophila melanogaster.</title>
        <authorList>
            <person name="Adams M.D."/>
            <person name="Celniker S.E."/>
            <person name="Holt R.A."/>
            <person name="Evans C.A."/>
            <person name="Gocayne J.D."/>
            <person name="Amanatides P.G."/>
            <person name="Scherer S.E."/>
            <person name="Li P.W."/>
            <person name="Hoskins R.A."/>
            <person name="Galle R.F."/>
            <person name="George R.A."/>
            <person name="Lewis S.E."/>
            <person name="Richards S."/>
            <person name="Ashburner M."/>
            <person name="Henderson S.N."/>
            <person name="Sutton G.G."/>
            <person name="Wortman J.R."/>
            <person name="Yandell M.D."/>
            <person name="Zhang Q."/>
            <person name="Chen L.X."/>
            <person name="Brandon R.C."/>
            <person name="Rogers Y.H."/>
            <person name="Blazej R.G."/>
            <person name="Champe M."/>
            <person name="Pfeiffer B.D."/>
            <person name="Wan K.H."/>
            <person name="Doyle C."/>
            <person name="Baxter E.G."/>
            <person name="Helt G."/>
            <person name="Nelson C.R."/>
            <person name="Gabor G.L."/>
            <person name="Abril J.F."/>
            <person name="Agbayani A."/>
            <person name="An H.J."/>
            <person name="Andrews-Pfannkoch C."/>
            <person name="Baldwin D."/>
            <person name="Ballew R.M."/>
            <person name="Basu A."/>
            <person name="Baxendale J."/>
            <person name="Bayraktaroglu L."/>
            <person name="Beasley E.M."/>
            <person name="Beeson K.Y."/>
            <person name="Benos P.V."/>
            <person name="Berman B.P."/>
            <person name="Bhandari D."/>
            <person name="Bolshakov S."/>
            <person name="Borkova D."/>
            <person name="Botchan M.R."/>
            <person name="Bouck J."/>
            <person name="Brokstein P."/>
            <person name="Brottier P."/>
            <person name="Burtis K.C."/>
            <person name="Busam D.A."/>
            <person name="Butler H."/>
            <person name="Cadieu E."/>
            <person name="Center A."/>
            <person name="Chandra I."/>
            <person name="Cherry J.M."/>
            <person name="Cawley S."/>
            <person name="Dahlke C."/>
            <person name="Davenport L.B."/>
            <person name="Davies P."/>
            <person name="de Pablos B."/>
            <person name="Delcher A."/>
            <person name="Deng Z."/>
            <person name="Mays A.D."/>
            <person name="Dew I."/>
            <person name="Dietz S.M."/>
            <person name="Dodson K."/>
            <person name="Doup L.E."/>
            <person name="Downes M."/>
            <person name="Dugan-Rocha S."/>
            <person name="Dunkov B.C."/>
            <person name="Dunn P."/>
            <person name="Durbin K.J."/>
            <person name="Evangelista C.C."/>
            <person name="Ferraz C."/>
            <person name="Ferriera S."/>
            <person name="Fleischmann W."/>
            <person name="Fosler C."/>
            <person name="Gabrielian A.E."/>
            <person name="Garg N.S."/>
            <person name="Gelbart W.M."/>
            <person name="Glasser K."/>
            <person name="Glodek A."/>
            <person name="Gong F."/>
            <person name="Gorrell J.H."/>
            <person name="Gu Z."/>
            <person name="Guan P."/>
            <person name="Harris M."/>
            <person name="Harris N.L."/>
            <person name="Harvey D."/>
            <person name="Heiman T.J."/>
            <person name="Hernandez J.R."/>
            <person name="Houck J."/>
            <person name="Hostin D."/>
            <person name="Houston K.A."/>
            <person name="Howland T.J."/>
            <person name="Wei M.H."/>
            <person name="Ibegwam C."/>
            <person name="Jalali M."/>
            <person name="Kalush F."/>
            <person name="Karpen G.H."/>
            <person name="Ke Z."/>
            <person name="Kennison J.A."/>
            <person name="Ketchum K.A."/>
            <person name="Kimmel B.E."/>
            <person name="Kodira C.D."/>
            <person name="Kraft C."/>
            <person name="Kravitz S."/>
            <person name="Kulp D."/>
            <person name="Lai Z."/>
            <person name="Lasko P."/>
            <person name="Lei Y."/>
            <person name="Levitsky A.A."/>
            <person name="Li J."/>
            <person name="Li Z."/>
            <person name="Liang Y."/>
            <person name="Lin X."/>
            <person name="Liu X."/>
            <person name="Mattei B."/>
            <person name="McIntosh T.C."/>
            <person name="McLeod M.P."/>
            <person name="McPherson D."/>
            <person name="Merkulov G."/>
            <person name="Milshina N.V."/>
            <person name="Mobarry C."/>
            <person name="Morris J."/>
            <person name="Moshrefi A."/>
            <person name="Mount S.M."/>
            <person name="Moy M."/>
            <person name="Murphy B."/>
            <person name="Murphy L."/>
            <person name="Muzny D.M."/>
            <person name="Nelson D.L."/>
            <person name="Nelson D.R."/>
            <person name="Nelson K.A."/>
            <person name="Nixon K."/>
            <person name="Nusskern D.R."/>
            <person name="Pacleb J.M."/>
            <person name="Palazzolo M."/>
            <person name="Pittman G.S."/>
            <person name="Pan S."/>
            <person name="Pollard J."/>
            <person name="Puri V."/>
            <person name="Reese M.G."/>
            <person name="Reinert K."/>
            <person name="Remington K."/>
            <person name="Saunders R.D."/>
            <person name="Scheeler F."/>
            <person name="Shen H."/>
            <person name="Shue B.C."/>
            <person name="Siden-Kiamos I."/>
            <person name="Simpson M."/>
            <person name="Skupski M.P."/>
            <person name="Smith T."/>
            <person name="Spier E."/>
            <person name="Spradling A.C."/>
            <person name="Stapleton M."/>
            <person name="Strong R."/>
            <person name="Sun E."/>
            <person name="Svirskas R."/>
            <person name="Tector C."/>
            <person name="Turner R."/>
            <person name="Venter E."/>
            <person name="Wang A.H."/>
            <person name="Wang X."/>
            <person name="Wang Z.Y."/>
            <person name="Wassarman D.A."/>
            <person name="Weinstock G.M."/>
            <person name="Weissenbach J."/>
            <person name="Williams S.M."/>
            <person name="WoodageT"/>
            <person name="Worley K.C."/>
            <person name="Wu D."/>
            <person name="Yang S."/>
            <person name="Yao Q.A."/>
            <person name="Ye J."/>
            <person name="Yeh R.F."/>
            <person name="Zaveri J.S."/>
            <person name="Zhan M."/>
            <person name="Zhang G."/>
            <person name="Zhao Q."/>
            <person name="Zheng L."/>
            <person name="Zheng X.H."/>
            <person name="Zhong F.N."/>
            <person name="Zhong W."/>
            <person name="Zhou X."/>
            <person name="Zhu S."/>
            <person name="Zhu X."/>
            <person name="Smith H.O."/>
            <person name="Gibbs R.A."/>
            <person name="Myers E.W."/>
            <person name="Rubin G.M."/>
            <person name="Venter J.C."/>
        </authorList>
    </citation>
    <scope>NUCLEOTIDE SEQUENCE [LARGE SCALE GENOMIC DNA]</scope>
    <source>
        <strain evidence="9">Berkeley</strain>
    </source>
</reference>
<dbReference type="GO" id="GO:0005874">
    <property type="term" value="C:microtubule"/>
    <property type="evidence" value="ECO:0007669"/>
    <property type="project" value="UniProtKB-KW"/>
</dbReference>
<dbReference type="FunFam" id="3.30.470.20:FF:000009">
    <property type="entry name" value="tubulin polyglutamylase TTLL5 isoform X1"/>
    <property type="match status" value="1"/>
</dbReference>
<dbReference type="EMBL" id="AE013599">
    <property type="protein sequence ID" value="AAF57536.3"/>
    <property type="molecule type" value="Genomic_DNA"/>
</dbReference>
<evidence type="ECO:0000313" key="9">
    <source>
        <dbReference type="Proteomes" id="UP000000803"/>
    </source>
</evidence>
<dbReference type="GlyGen" id="A1ZBN5">
    <property type="glycosylation" value="1 site"/>
</dbReference>
<reference evidence="7 9" key="8">
    <citation type="journal article" date="2007" name="Science">
        <title>Sequence finishing and mapping of Drosophila melanogaster heterochromatin.</title>
        <authorList>
            <person name="Hoskins R.A."/>
            <person name="Carlson J.W."/>
            <person name="Kennedy C."/>
            <person name="Acevedo D."/>
            <person name="Evans-Holm M."/>
            <person name="Frise E."/>
            <person name="Wan K.H."/>
            <person name="Park S."/>
            <person name="Mendez-Lago M."/>
            <person name="Rossi F."/>
            <person name="Villasante A."/>
            <person name="Dimitri P."/>
            <person name="Karpen G.H."/>
            <person name="Celniker S.E."/>
        </authorList>
    </citation>
    <scope>NUCLEOTIDE SEQUENCE [LARGE SCALE GENOMIC DNA]</scope>
    <source>
        <strain evidence="9">Berkeley</strain>
    </source>
</reference>
<dbReference type="EC" id="6.3.2.61" evidence="7"/>
<dbReference type="UCSC" id="CG16716-RB">
    <property type="organism name" value="d. melanogaster"/>
</dbReference>
<feature type="region of interest" description="Disordered" evidence="6">
    <location>
        <begin position="724"/>
        <end position="778"/>
    </location>
</feature>
<reference evidence="7 9" key="7">
    <citation type="journal article" date="2007" name="Science">
        <title>The Release 5.1 annotation of Drosophila melanogaster heterochromatin.</title>
        <authorList>
            <person name="Smith C.D."/>
            <person name="Shu S."/>
            <person name="Mungall C.J."/>
            <person name="Karpen G.H."/>
        </authorList>
    </citation>
    <scope>NUCLEOTIDE SEQUENCE [LARGE SCALE GENOMIC DNA]</scope>
    <source>
        <strain evidence="9">Berkeley</strain>
    </source>
</reference>
<reference evidence="7 9" key="4">
    <citation type="journal article" date="2002" name="Genome Biol.">
        <title>The transposable elements of the Drosophila melanogaster euchromatin: a genomics perspective.</title>
        <authorList>
            <person name="Kaminker J.S."/>
            <person name="Bergman C.M."/>
            <person name="Kronmiller B."/>
            <person name="Carlson J."/>
            <person name="Svirskas R."/>
            <person name="Patel S."/>
            <person name="Frise E."/>
            <person name="Wheeler D.A."/>
            <person name="Lewis S.E."/>
            <person name="Rubin G.M."/>
            <person name="Ashburner M."/>
            <person name="Celniker S.E."/>
        </authorList>
    </citation>
    <scope>NUCLEOTIDE SEQUENCE [LARGE SCALE GENOMIC DNA]</scope>
    <source>
        <strain evidence="9">Berkeley</strain>
    </source>
</reference>
<evidence type="ECO:0000256" key="2">
    <source>
        <dbReference type="ARBA" id="ARBA00022598"/>
    </source>
</evidence>
<dbReference type="PaxDb" id="7227-FBpp0290053"/>
<dbReference type="FlyBase" id="FBgn0034459">
    <property type="gene designation" value="TTLL6A"/>
</dbReference>
<dbReference type="GO" id="GO:0070740">
    <property type="term" value="F:tubulin-glutamic acid ligase activity"/>
    <property type="evidence" value="ECO:0000318"/>
    <property type="project" value="GO_Central"/>
</dbReference>
<dbReference type="InParanoid" id="A1ZBN5"/>
<keyword evidence="2" id="KW-0436">Ligase</keyword>
<dbReference type="AGR" id="FB:FBgn0034459"/>
<dbReference type="Bgee" id="FBgn0034459">
    <property type="expression patterns" value="Expressed in dorsal appendage forming follicle cell in ovary and 41 other cell types or tissues"/>
</dbReference>
<gene>
    <name evidence="7 8" type="primary">TTLL6A</name>
    <name evidence="7" type="synonym">anon-WO0140519.27</name>
    <name evidence="7" type="synonym">DmCG16716</name>
    <name evidence="7" type="synonym">Dmel\CG16716</name>
    <name evidence="7" type="synonym">TTLL6</name>
    <name evidence="7 8" type="ORF">CG16716</name>
    <name evidence="7" type="ORF">Dmel_CG16716</name>
</gene>
<dbReference type="OrthoDB" id="202825at2759"/>
<organism evidence="7 9">
    <name type="scientific">Drosophila melanogaster</name>
    <name type="common">Fruit fly</name>
    <dbReference type="NCBI Taxonomy" id="7227"/>
    <lineage>
        <taxon>Eukaryota</taxon>
        <taxon>Metazoa</taxon>
        <taxon>Ecdysozoa</taxon>
        <taxon>Arthropoda</taxon>
        <taxon>Hexapoda</taxon>
        <taxon>Insecta</taxon>
        <taxon>Pterygota</taxon>
        <taxon>Neoptera</taxon>
        <taxon>Endopterygota</taxon>
        <taxon>Diptera</taxon>
        <taxon>Brachycera</taxon>
        <taxon>Muscomorpha</taxon>
        <taxon>Ephydroidea</taxon>
        <taxon>Drosophilidae</taxon>
        <taxon>Drosophila</taxon>
        <taxon>Sophophora</taxon>
    </lineage>
</organism>
<reference evidence="7 9" key="9">
    <citation type="journal article" date="2015" name="G3 (Bethesda)">
        <title>Gene Model Annotations for Drosophila melanogaster: Impact of High-Throughput Data.</title>
        <authorList>
            <consortium name="FlyBase Consortium"/>
            <person name="Matthews B.B."/>
            <person name="Dos Santos G."/>
            <person name="Crosby M.A."/>
            <person name="Emmert D.B."/>
            <person name="St Pierre S.E."/>
            <person name="Gramates L.S."/>
            <person name="Zhou P."/>
            <person name="Schroeder A.J."/>
            <person name="Falls K."/>
            <person name="Strelets V."/>
            <person name="Russo S.M."/>
            <person name="Gelbart W.M."/>
            <person name="null"/>
        </authorList>
    </citation>
    <scope>NUCLEOTIDE SEQUENCE [LARGE SCALE GENOMIC DNA]</scope>
    <source>
        <strain evidence="9">Berkeley</strain>
    </source>
</reference>
<evidence type="ECO:0000313" key="8">
    <source>
        <dbReference type="FlyBase" id="FBgn0034459"/>
    </source>
</evidence>
<dbReference type="eggNOG" id="KOG2158">
    <property type="taxonomic scope" value="Eukaryota"/>
</dbReference>
<name>A1ZBN5_DROME</name>
<dbReference type="AlphaFoldDB" id="A1ZBN5"/>
<keyword evidence="3" id="KW-0493">Microtubule</keyword>
<feature type="compositionally biased region" description="Basic residues" evidence="6">
    <location>
        <begin position="752"/>
        <end position="761"/>
    </location>
</feature>
<dbReference type="PANTHER" id="PTHR12241:SF161">
    <property type="entry name" value="TUBULIN POLYGLUTAMYLASE TTLL6"/>
    <property type="match status" value="1"/>
</dbReference>
<reference evidence="7 9" key="11">
    <citation type="journal article" date="2015" name="Genome Res.">
        <title>The Release 6 reference sequence of the Drosophila melanogaster genome.</title>
        <authorList>
            <person name="Hoskins R.A."/>
            <person name="Carlson J.W."/>
            <person name="Wan K.H."/>
            <person name="Park S."/>
            <person name="Mendez I."/>
            <person name="Galle S.E."/>
            <person name="Booth B.W."/>
            <person name="Pfeiffer B.D."/>
            <person name="George R.A."/>
            <person name="Svirskas R."/>
            <person name="Krzywinski M."/>
            <person name="Schein J."/>
            <person name="Accardo M.C."/>
            <person name="Damia E."/>
            <person name="Messina G."/>
            <person name="Mendez-Lago M."/>
            <person name="de Pablos B."/>
            <person name="Demakova O.V."/>
            <person name="Andreyeva E.N."/>
            <person name="Boldyreva L.V."/>
            <person name="Marra M."/>
            <person name="Carvalho A.B."/>
            <person name="Dimitri P."/>
            <person name="Villasante A."/>
            <person name="Zhimulev I.F."/>
            <person name="Rubin G.M."/>
            <person name="Karpen G.H."/>
            <person name="Celniker S.E."/>
        </authorList>
    </citation>
    <scope>NUCLEOTIDE SEQUENCE [LARGE SCALE GENOMIC DNA]</scope>
    <source>
        <strain evidence="9">Berkeley</strain>
    </source>
</reference>
<dbReference type="HOGENOM" id="CLU_010131_7_4_1"/>
<dbReference type="GO" id="GO:0005524">
    <property type="term" value="F:ATP binding"/>
    <property type="evidence" value="ECO:0007669"/>
    <property type="project" value="UniProtKB-KW"/>
</dbReference>
<feature type="region of interest" description="Disordered" evidence="6">
    <location>
        <begin position="673"/>
        <end position="700"/>
    </location>
</feature>
<feature type="compositionally biased region" description="Low complexity" evidence="6">
    <location>
        <begin position="742"/>
        <end position="751"/>
    </location>
</feature>
<reference evidence="7 9" key="6">
    <citation type="journal article" date="2005" name="PLoS Comput. Biol.">
        <title>Combined evidence annotation of transposable elements in genome sequences.</title>
        <authorList>
            <person name="Quesneville H."/>
            <person name="Bergman C.M."/>
            <person name="Andrieu O."/>
            <person name="Autard D."/>
            <person name="Nouaud D."/>
            <person name="Ashburner M."/>
            <person name="Anxolabehere D."/>
        </authorList>
    </citation>
    <scope>NUCLEOTIDE SEQUENCE [LARGE SCALE GENOMIC DNA]</scope>
    <source>
        <strain evidence="9">Berkeley</strain>
    </source>
</reference>
<dbReference type="PROSITE" id="PS51221">
    <property type="entry name" value="TTL"/>
    <property type="match status" value="1"/>
</dbReference>
<keyword evidence="9" id="KW-1185">Reference proteome</keyword>
<keyword evidence="4" id="KW-0547">Nucleotide-binding</keyword>
<comment type="similarity">
    <text evidence="1">Belongs to the tubulin--tyrosine ligase family.</text>
</comment>
<feature type="compositionally biased region" description="Basic and acidic residues" evidence="6">
    <location>
        <begin position="762"/>
        <end position="771"/>
    </location>
</feature>
<keyword evidence="5" id="KW-0067">ATP-binding</keyword>
<feature type="region of interest" description="Disordered" evidence="6">
    <location>
        <begin position="1"/>
        <end position="75"/>
    </location>
</feature>
<dbReference type="SUPFAM" id="SSF56059">
    <property type="entry name" value="Glutathione synthetase ATP-binding domain-like"/>
    <property type="match status" value="1"/>
</dbReference>
<evidence type="ECO:0000313" key="7">
    <source>
        <dbReference type="EMBL" id="AAF57536.3"/>
    </source>
</evidence>
<dbReference type="GeneID" id="37253"/>
<dbReference type="STRING" id="7227.FBpp0290053"/>
<dbReference type="Proteomes" id="UP000000803">
    <property type="component" value="Chromosome 2R"/>
</dbReference>
<dbReference type="CTD" id="37253"/>
<evidence type="ECO:0000256" key="6">
    <source>
        <dbReference type="SAM" id="MobiDB-lite"/>
    </source>
</evidence>